<evidence type="ECO:0000313" key="1">
    <source>
        <dbReference type="EMBL" id="CAH1392816.1"/>
    </source>
</evidence>
<accession>A0A9P0E715</accession>
<gene>
    <name evidence="1" type="ORF">NEZAVI_LOCUS3576</name>
</gene>
<dbReference type="AlphaFoldDB" id="A0A9P0E715"/>
<reference evidence="1" key="1">
    <citation type="submission" date="2022-01" db="EMBL/GenBank/DDBJ databases">
        <authorList>
            <person name="King R."/>
        </authorList>
    </citation>
    <scope>NUCLEOTIDE SEQUENCE</scope>
</reference>
<evidence type="ECO:0000313" key="2">
    <source>
        <dbReference type="Proteomes" id="UP001152798"/>
    </source>
</evidence>
<protein>
    <submittedName>
        <fullName evidence="1">Uncharacterized protein</fullName>
    </submittedName>
</protein>
<name>A0A9P0E715_NEZVI</name>
<dbReference type="PROSITE" id="PS51257">
    <property type="entry name" value="PROKAR_LIPOPROTEIN"/>
    <property type="match status" value="1"/>
</dbReference>
<dbReference type="EMBL" id="OV725078">
    <property type="protein sequence ID" value="CAH1392816.1"/>
    <property type="molecule type" value="Genomic_DNA"/>
</dbReference>
<sequence>MDKERTKPCHQSLQVLLVCSCYIQRHPNRFIDRPPTRRNRFDLAKVRGSRATCRLSAMANSDSEPARRITVSSTAKSWDVGLDNPVRLISQRLLDIQASSCYELYLE</sequence>
<proteinExistence type="predicted"/>
<dbReference type="Proteomes" id="UP001152798">
    <property type="component" value="Chromosome 2"/>
</dbReference>
<organism evidence="1 2">
    <name type="scientific">Nezara viridula</name>
    <name type="common">Southern green stink bug</name>
    <name type="synonym">Cimex viridulus</name>
    <dbReference type="NCBI Taxonomy" id="85310"/>
    <lineage>
        <taxon>Eukaryota</taxon>
        <taxon>Metazoa</taxon>
        <taxon>Ecdysozoa</taxon>
        <taxon>Arthropoda</taxon>
        <taxon>Hexapoda</taxon>
        <taxon>Insecta</taxon>
        <taxon>Pterygota</taxon>
        <taxon>Neoptera</taxon>
        <taxon>Paraneoptera</taxon>
        <taxon>Hemiptera</taxon>
        <taxon>Heteroptera</taxon>
        <taxon>Panheteroptera</taxon>
        <taxon>Pentatomomorpha</taxon>
        <taxon>Pentatomoidea</taxon>
        <taxon>Pentatomidae</taxon>
        <taxon>Pentatominae</taxon>
        <taxon>Nezara</taxon>
    </lineage>
</organism>
<keyword evidence="2" id="KW-1185">Reference proteome</keyword>